<dbReference type="Proteomes" id="UP001186944">
    <property type="component" value="Unassembled WGS sequence"/>
</dbReference>
<evidence type="ECO:0000313" key="2">
    <source>
        <dbReference type="EMBL" id="KAK3101620.1"/>
    </source>
</evidence>
<protein>
    <recommendedName>
        <fullName evidence="1">C1q domain-containing protein</fullName>
    </recommendedName>
</protein>
<dbReference type="Pfam" id="PF00386">
    <property type="entry name" value="C1q"/>
    <property type="match status" value="1"/>
</dbReference>
<accession>A0AA88YAZ2</accession>
<evidence type="ECO:0000313" key="3">
    <source>
        <dbReference type="Proteomes" id="UP001186944"/>
    </source>
</evidence>
<organism evidence="2 3">
    <name type="scientific">Pinctada imbricata</name>
    <name type="common">Atlantic pearl-oyster</name>
    <name type="synonym">Pinctada martensii</name>
    <dbReference type="NCBI Taxonomy" id="66713"/>
    <lineage>
        <taxon>Eukaryota</taxon>
        <taxon>Metazoa</taxon>
        <taxon>Spiralia</taxon>
        <taxon>Lophotrochozoa</taxon>
        <taxon>Mollusca</taxon>
        <taxon>Bivalvia</taxon>
        <taxon>Autobranchia</taxon>
        <taxon>Pteriomorphia</taxon>
        <taxon>Pterioida</taxon>
        <taxon>Pterioidea</taxon>
        <taxon>Pteriidae</taxon>
        <taxon>Pinctada</taxon>
    </lineage>
</organism>
<reference evidence="2" key="1">
    <citation type="submission" date="2019-08" db="EMBL/GenBank/DDBJ databases">
        <title>The improved chromosome-level genome for the pearl oyster Pinctada fucata martensii using PacBio sequencing and Hi-C.</title>
        <authorList>
            <person name="Zheng Z."/>
        </authorList>
    </citation>
    <scope>NUCLEOTIDE SEQUENCE</scope>
    <source>
        <strain evidence="2">ZZ-2019</strain>
        <tissue evidence="2">Adductor muscle</tissue>
    </source>
</reference>
<sequence>MAEGTPQNVGEVITELVVNSEVRGRAQTDTEVTYDDDQATGFVIVHINQGDLVFIRSHDVPQGNLQVNYKGGWTFSGWQIA</sequence>
<dbReference type="PROSITE" id="PS50871">
    <property type="entry name" value="C1Q"/>
    <property type="match status" value="1"/>
</dbReference>
<feature type="domain" description="C1q" evidence="1">
    <location>
        <begin position="1"/>
        <end position="81"/>
    </location>
</feature>
<gene>
    <name evidence="2" type="ORF">FSP39_004932</name>
</gene>
<evidence type="ECO:0000259" key="1">
    <source>
        <dbReference type="PROSITE" id="PS50871"/>
    </source>
</evidence>
<name>A0AA88YAZ2_PINIB</name>
<keyword evidence="3" id="KW-1185">Reference proteome</keyword>
<dbReference type="AlphaFoldDB" id="A0AA88YAZ2"/>
<dbReference type="InterPro" id="IPR001073">
    <property type="entry name" value="C1q_dom"/>
</dbReference>
<comment type="caution">
    <text evidence="2">The sequence shown here is derived from an EMBL/GenBank/DDBJ whole genome shotgun (WGS) entry which is preliminary data.</text>
</comment>
<dbReference type="InterPro" id="IPR008983">
    <property type="entry name" value="Tumour_necrosis_fac-like_dom"/>
</dbReference>
<proteinExistence type="predicted"/>
<dbReference type="Gene3D" id="2.60.120.40">
    <property type="match status" value="1"/>
</dbReference>
<dbReference type="EMBL" id="VSWD01000005">
    <property type="protein sequence ID" value="KAK3101620.1"/>
    <property type="molecule type" value="Genomic_DNA"/>
</dbReference>